<keyword evidence="2" id="KW-1185">Reference proteome</keyword>
<evidence type="ECO:0000313" key="2">
    <source>
        <dbReference type="Proteomes" id="UP001470230"/>
    </source>
</evidence>
<evidence type="ECO:0000313" key="1">
    <source>
        <dbReference type="EMBL" id="KAK8881868.1"/>
    </source>
</evidence>
<proteinExistence type="predicted"/>
<reference evidence="1 2" key="1">
    <citation type="submission" date="2024-04" db="EMBL/GenBank/DDBJ databases">
        <title>Tritrichomonas musculus Genome.</title>
        <authorList>
            <person name="Alves-Ferreira E."/>
            <person name="Grigg M."/>
            <person name="Lorenzi H."/>
            <person name="Galac M."/>
        </authorList>
    </citation>
    <scope>NUCLEOTIDE SEQUENCE [LARGE SCALE GENOMIC DNA]</scope>
    <source>
        <strain evidence="1 2">EAF2021</strain>
    </source>
</reference>
<name>A0ABR2JTT3_9EUKA</name>
<dbReference type="Proteomes" id="UP001470230">
    <property type="component" value="Unassembled WGS sequence"/>
</dbReference>
<protein>
    <submittedName>
        <fullName evidence="1">Uncharacterized protein</fullName>
    </submittedName>
</protein>
<dbReference type="EMBL" id="JAPFFF010000009">
    <property type="protein sequence ID" value="KAK8881868.1"/>
    <property type="molecule type" value="Genomic_DNA"/>
</dbReference>
<organism evidence="1 2">
    <name type="scientific">Tritrichomonas musculus</name>
    <dbReference type="NCBI Taxonomy" id="1915356"/>
    <lineage>
        <taxon>Eukaryota</taxon>
        <taxon>Metamonada</taxon>
        <taxon>Parabasalia</taxon>
        <taxon>Tritrichomonadida</taxon>
        <taxon>Tritrichomonadidae</taxon>
        <taxon>Tritrichomonas</taxon>
    </lineage>
</organism>
<comment type="caution">
    <text evidence="1">The sequence shown here is derived from an EMBL/GenBank/DDBJ whole genome shotgun (WGS) entry which is preliminary data.</text>
</comment>
<accession>A0ABR2JTT3</accession>
<gene>
    <name evidence="1" type="ORF">M9Y10_044504</name>
</gene>
<sequence>MITVDDSSCYGIGDEVFIDNEDNKLKILTGQTAITSKIRRMTVGIITGIVDDKTLAVFK</sequence>